<protein>
    <submittedName>
        <fullName evidence="1">Uncharacterized protein</fullName>
    </submittedName>
</protein>
<dbReference type="AlphaFoldDB" id="A0A7D9JM31"/>
<evidence type="ECO:0000313" key="2">
    <source>
        <dbReference type="Proteomes" id="UP001152795"/>
    </source>
</evidence>
<gene>
    <name evidence="1" type="ORF">PACLA_8A006919</name>
</gene>
<comment type="caution">
    <text evidence="1">The sequence shown here is derived from an EMBL/GenBank/DDBJ whole genome shotgun (WGS) entry which is preliminary data.</text>
</comment>
<proteinExistence type="predicted"/>
<organism evidence="1 2">
    <name type="scientific">Paramuricea clavata</name>
    <name type="common">Red gorgonian</name>
    <name type="synonym">Violescent sea-whip</name>
    <dbReference type="NCBI Taxonomy" id="317549"/>
    <lineage>
        <taxon>Eukaryota</taxon>
        <taxon>Metazoa</taxon>
        <taxon>Cnidaria</taxon>
        <taxon>Anthozoa</taxon>
        <taxon>Octocorallia</taxon>
        <taxon>Malacalcyonacea</taxon>
        <taxon>Plexauridae</taxon>
        <taxon>Paramuricea</taxon>
    </lineage>
</organism>
<dbReference type="Proteomes" id="UP001152795">
    <property type="component" value="Unassembled WGS sequence"/>
</dbReference>
<name>A0A7D9JM31_PARCT</name>
<sequence>MYVVVVKSIARIADLIVVPTKYITLRYQCVAMVGYSINGVELPAVDHATITARVSYAATVELFPRCTVLHAVAQRLIVQTSMFVVITRFFLVEMELDVAEVTVTKQANRFVVLAEFYRRAVVHHVVVP</sequence>
<accession>A0A7D9JM31</accession>
<dbReference type="EMBL" id="CACRXK020017697">
    <property type="protein sequence ID" value="CAB4031524.1"/>
    <property type="molecule type" value="Genomic_DNA"/>
</dbReference>
<reference evidence="1" key="1">
    <citation type="submission" date="2020-04" db="EMBL/GenBank/DDBJ databases">
        <authorList>
            <person name="Alioto T."/>
            <person name="Alioto T."/>
            <person name="Gomez Garrido J."/>
        </authorList>
    </citation>
    <scope>NUCLEOTIDE SEQUENCE</scope>
    <source>
        <strain evidence="1">A484AB</strain>
    </source>
</reference>
<evidence type="ECO:0000313" key="1">
    <source>
        <dbReference type="EMBL" id="CAB4031524.1"/>
    </source>
</evidence>
<keyword evidence="2" id="KW-1185">Reference proteome</keyword>